<keyword evidence="3 6" id="KW-0175">Coiled coil</keyword>
<comment type="similarity">
    <text evidence="5">Belongs to the TRAFAC class myosin-kinesin ATPase superfamily. Kinesin family.</text>
</comment>
<evidence type="ECO:0008006" key="12">
    <source>
        <dbReference type="Google" id="ProtNLM"/>
    </source>
</evidence>
<keyword evidence="11" id="KW-1185">Reference proteome</keyword>
<protein>
    <recommendedName>
        <fullName evidence="12">Kinesin-like protein KIF16B</fullName>
    </recommendedName>
</protein>
<dbReference type="Proteomes" id="UP000594454">
    <property type="component" value="Chromosome 3"/>
</dbReference>
<dbReference type="InParanoid" id="A0A7R8UQT8"/>
<dbReference type="GO" id="GO:0035091">
    <property type="term" value="F:phosphatidylinositol binding"/>
    <property type="evidence" value="ECO:0007669"/>
    <property type="project" value="InterPro"/>
</dbReference>
<evidence type="ECO:0000256" key="6">
    <source>
        <dbReference type="SAM" id="Coils"/>
    </source>
</evidence>
<name>A0A7R8UQT8_HERIL</name>
<reference evidence="10 11" key="1">
    <citation type="submission" date="2020-11" db="EMBL/GenBank/DDBJ databases">
        <authorList>
            <person name="Wallbank WR R."/>
            <person name="Pardo Diaz C."/>
            <person name="Kozak K."/>
            <person name="Martin S."/>
            <person name="Jiggins C."/>
            <person name="Moest M."/>
            <person name="Warren A I."/>
            <person name="Generalovic N T."/>
            <person name="Byers J.R.P. K."/>
            <person name="Montejo-Kovacevich G."/>
            <person name="Yen C E."/>
        </authorList>
    </citation>
    <scope>NUCLEOTIDE SEQUENCE [LARGE SCALE GENOMIC DNA]</scope>
</reference>
<dbReference type="SUPFAM" id="SSF49879">
    <property type="entry name" value="SMAD/FHA domain"/>
    <property type="match status" value="1"/>
</dbReference>
<dbReference type="EMBL" id="LR899011">
    <property type="protein sequence ID" value="CAD7085070.1"/>
    <property type="molecule type" value="Genomic_DNA"/>
</dbReference>
<evidence type="ECO:0000256" key="2">
    <source>
        <dbReference type="ARBA" id="ARBA00022840"/>
    </source>
</evidence>
<dbReference type="SMART" id="SM00312">
    <property type="entry name" value="PX"/>
    <property type="match status" value="1"/>
</dbReference>
<dbReference type="InterPro" id="IPR008984">
    <property type="entry name" value="SMAD_FHA_dom_sf"/>
</dbReference>
<dbReference type="GO" id="GO:0007018">
    <property type="term" value="P:microtubule-based movement"/>
    <property type="evidence" value="ECO:0007669"/>
    <property type="project" value="InterPro"/>
</dbReference>
<dbReference type="PROSITE" id="PS00411">
    <property type="entry name" value="KINESIN_MOTOR_1"/>
    <property type="match status" value="1"/>
</dbReference>
<evidence type="ECO:0000313" key="10">
    <source>
        <dbReference type="EMBL" id="CAD7085070.1"/>
    </source>
</evidence>
<proteinExistence type="inferred from homology"/>
<dbReference type="SUPFAM" id="SSF64268">
    <property type="entry name" value="PX domain"/>
    <property type="match status" value="1"/>
</dbReference>
<feature type="region of interest" description="Disordered" evidence="7">
    <location>
        <begin position="823"/>
        <end position="844"/>
    </location>
</feature>
<sequence length="1191" mass="133697">MSSLKVAVRVRPFNQREMDMDALPIVQMDGKKTRLHKPKLSSVRESGRDNYHDFTFDHSYWSFDANDGHFASQEQVYLDLGTDVVDSAFEGYNACVFAYGQTGSGKTFTMMGSSDNPGLIPRICHELFARMKVGLESGTGYKTHASYLEIYNERVKDLLGPAAVGHGLRVREHRSLGPYVENLSQHAVNDYEEILECINRGNIQRTTASTNMNDTSSRSHAIFTITFVQAGYMNDMPSETVSKIHLVDLAGSERANATGATGQRLKEGAHINKSLVTLGSVISALADQSNRTELTNKRVLYIPYRDSVLTWLLKDSLGGNSKTIMIAAISPADCNYGETLSTLRYANRAKNIINKPTINEDPNVKLIRELRDEINKLKSMLSSEMNLAVPSSKVLEDLLKKEEQEKVLTEKWTEKWKEAQLILQEQKSLGLRKAGVGVVLDSEMPHLIGIHDDISTGVTLYSLKEGETLIGTEDADAPQDIVLSGIGIQPEHCSILLENGTATIYPQPQAQCWLNANLIDEPTAISQGDIILLGRTNLFRFNNPAEAAKLKKDQSRSRLDLSRLSLITASRENLNSSFYGDDELFSTSFRREKQYQPSPLVCRDDPEIQDENRKILETIENALKQLNIERVQMHEQYKIKVQKLTDELERLEKEEHDIEELLNCREQKLLAKKDMLQWEKNNETIQIDILCRQISALQTQLDSKKQDFSEYVAKELQLLQDFGKLDELQIKITESTPLSDDILLQVSDSLDSRSGQVIRDTVKRNREEIKKLEEKILEKGVVLNVSTERIAQLDENLSTLNKQLDELANPELDELRKRKKTLKLNLEKNAQNNSTEQGTSDSNTFHTAASDCSFRSTMLSPPSSSAGPVNSCDNVVPANSSYTKDNLMSDSGVCLDSAKSPLSPVQTSSITETGYKSPGTHADDECTSCSSGELTHNDAFPHQFDKIHKLDQKIATEKAIIMRKLEIEANKSELDEHIAKLQELKKQRIQLEKELQSNDLFYSRGFIGDNSKDEYECGSNSSGSKSTPLNTLSPMTESYLTSTRSSCPSVDGFLDEHFVSIPGFVIRGAGKQTHYEYEVKVCLETEKLTLLRRYSRFRQLHLDMKSCYGSKVALLPFPRREIFSSNNESVAKQRRRLLELYLRRLLAVCSKIPQSPIYSGADGPGITKSSLAKLSNFFQKGLFENGKHGTG</sequence>
<dbReference type="PANTHER" id="PTHR47117:SF6">
    <property type="entry name" value="KINESIN-LIKE PROTEIN KIF16B"/>
    <property type="match status" value="1"/>
</dbReference>
<organism evidence="10 11">
    <name type="scientific">Hermetia illucens</name>
    <name type="common">Black soldier fly</name>
    <dbReference type="NCBI Taxonomy" id="343691"/>
    <lineage>
        <taxon>Eukaryota</taxon>
        <taxon>Metazoa</taxon>
        <taxon>Ecdysozoa</taxon>
        <taxon>Arthropoda</taxon>
        <taxon>Hexapoda</taxon>
        <taxon>Insecta</taxon>
        <taxon>Pterygota</taxon>
        <taxon>Neoptera</taxon>
        <taxon>Endopterygota</taxon>
        <taxon>Diptera</taxon>
        <taxon>Brachycera</taxon>
        <taxon>Stratiomyomorpha</taxon>
        <taxon>Stratiomyidae</taxon>
        <taxon>Hermetiinae</taxon>
        <taxon>Hermetia</taxon>
    </lineage>
</organism>
<evidence type="ECO:0000256" key="7">
    <source>
        <dbReference type="SAM" id="MobiDB-lite"/>
    </source>
</evidence>
<evidence type="ECO:0000256" key="4">
    <source>
        <dbReference type="ARBA" id="ARBA00023175"/>
    </source>
</evidence>
<feature type="binding site" evidence="5">
    <location>
        <begin position="100"/>
        <end position="107"/>
    </location>
    <ligand>
        <name>ATP</name>
        <dbReference type="ChEBI" id="CHEBI:30616"/>
    </ligand>
</feature>
<dbReference type="SUPFAM" id="SSF52540">
    <property type="entry name" value="P-loop containing nucleoside triphosphate hydrolases"/>
    <property type="match status" value="1"/>
</dbReference>
<dbReference type="OrthoDB" id="3176171at2759"/>
<evidence type="ECO:0000256" key="1">
    <source>
        <dbReference type="ARBA" id="ARBA00022741"/>
    </source>
</evidence>
<feature type="compositionally biased region" description="Polar residues" evidence="7">
    <location>
        <begin position="903"/>
        <end position="914"/>
    </location>
</feature>
<dbReference type="InterPro" id="IPR036871">
    <property type="entry name" value="PX_dom_sf"/>
</dbReference>
<feature type="compositionally biased region" description="Polar residues" evidence="7">
    <location>
        <begin position="830"/>
        <end position="844"/>
    </location>
</feature>
<evidence type="ECO:0000313" key="11">
    <source>
        <dbReference type="Proteomes" id="UP000594454"/>
    </source>
</evidence>
<dbReference type="SMART" id="SM00129">
    <property type="entry name" value="KISc"/>
    <property type="match status" value="1"/>
</dbReference>
<keyword evidence="2 5" id="KW-0067">ATP-binding</keyword>
<feature type="region of interest" description="Disordered" evidence="7">
    <location>
        <begin position="898"/>
        <end position="930"/>
    </location>
</feature>
<dbReference type="InterPro" id="IPR001752">
    <property type="entry name" value="Kinesin_motor_dom"/>
</dbReference>
<dbReference type="OMA" id="QVLNCRE"/>
<keyword evidence="4 5" id="KW-0505">Motor protein</keyword>
<dbReference type="PANTHER" id="PTHR47117">
    <property type="entry name" value="STAR-RELATED LIPID TRANSFER PROTEIN 9"/>
    <property type="match status" value="1"/>
</dbReference>
<dbReference type="PRINTS" id="PR00380">
    <property type="entry name" value="KINESINHEAVY"/>
</dbReference>
<feature type="domain" description="PX" evidence="9">
    <location>
        <begin position="1055"/>
        <end position="1185"/>
    </location>
</feature>
<dbReference type="CDD" id="cd22708">
    <property type="entry name" value="FHA_KIF16"/>
    <property type="match status" value="1"/>
</dbReference>
<dbReference type="CDD" id="cd01365">
    <property type="entry name" value="KISc_KIF1A_KIF1B"/>
    <property type="match status" value="1"/>
</dbReference>
<dbReference type="InterPro" id="IPR000253">
    <property type="entry name" value="FHA_dom"/>
</dbReference>
<dbReference type="InterPro" id="IPR019821">
    <property type="entry name" value="Kinesin_motor_CS"/>
</dbReference>
<dbReference type="PROSITE" id="PS50195">
    <property type="entry name" value="PX"/>
    <property type="match status" value="1"/>
</dbReference>
<feature type="coiled-coil region" evidence="6">
    <location>
        <begin position="609"/>
        <end position="707"/>
    </location>
</feature>
<dbReference type="InterPro" id="IPR027417">
    <property type="entry name" value="P-loop_NTPase"/>
</dbReference>
<dbReference type="GO" id="GO:0003777">
    <property type="term" value="F:microtubule motor activity"/>
    <property type="evidence" value="ECO:0007669"/>
    <property type="project" value="InterPro"/>
</dbReference>
<evidence type="ECO:0000256" key="5">
    <source>
        <dbReference type="PROSITE-ProRule" id="PRU00283"/>
    </source>
</evidence>
<dbReference type="InterPro" id="IPR036961">
    <property type="entry name" value="Kinesin_motor_dom_sf"/>
</dbReference>
<dbReference type="FunCoup" id="A0A7R8UQT8">
    <property type="interactions" value="767"/>
</dbReference>
<evidence type="ECO:0000256" key="3">
    <source>
        <dbReference type="ARBA" id="ARBA00023054"/>
    </source>
</evidence>
<dbReference type="Pfam" id="PF00787">
    <property type="entry name" value="PX"/>
    <property type="match status" value="1"/>
</dbReference>
<dbReference type="FunFam" id="3.30.1520.10:FF:000044">
    <property type="entry name" value="Kinesin-like protein KIF16B"/>
    <property type="match status" value="1"/>
</dbReference>
<feature type="coiled-coil region" evidence="6">
    <location>
        <begin position="964"/>
        <end position="994"/>
    </location>
</feature>
<feature type="domain" description="Kinesin motor" evidence="8">
    <location>
        <begin position="3"/>
        <end position="352"/>
    </location>
</feature>
<dbReference type="GO" id="GO:0005524">
    <property type="term" value="F:ATP binding"/>
    <property type="evidence" value="ECO:0007669"/>
    <property type="project" value="UniProtKB-UniRule"/>
</dbReference>
<dbReference type="Pfam" id="PF00225">
    <property type="entry name" value="Kinesin"/>
    <property type="match status" value="1"/>
</dbReference>
<dbReference type="Gene3D" id="2.60.200.20">
    <property type="match status" value="1"/>
</dbReference>
<dbReference type="AlphaFoldDB" id="A0A7R8UQT8"/>
<keyword evidence="1 5" id="KW-0547">Nucleotide-binding</keyword>
<dbReference type="GO" id="GO:0008017">
    <property type="term" value="F:microtubule binding"/>
    <property type="evidence" value="ECO:0007669"/>
    <property type="project" value="InterPro"/>
</dbReference>
<dbReference type="InterPro" id="IPR001683">
    <property type="entry name" value="PX_dom"/>
</dbReference>
<dbReference type="Gene3D" id="3.40.850.10">
    <property type="entry name" value="Kinesin motor domain"/>
    <property type="match status" value="1"/>
</dbReference>
<dbReference type="Gene3D" id="3.30.1520.10">
    <property type="entry name" value="Phox-like domain"/>
    <property type="match status" value="1"/>
</dbReference>
<dbReference type="PROSITE" id="PS50067">
    <property type="entry name" value="KINESIN_MOTOR_2"/>
    <property type="match status" value="1"/>
</dbReference>
<dbReference type="Pfam" id="PF00498">
    <property type="entry name" value="FHA"/>
    <property type="match status" value="1"/>
</dbReference>
<dbReference type="FunFam" id="2.60.200.20:FF:000042">
    <property type="entry name" value="Kinesin-like protein Klp98A"/>
    <property type="match status" value="1"/>
</dbReference>
<dbReference type="FunFam" id="3.40.850.10:FF:000021">
    <property type="entry name" value="kinesin-like protein KIF16B isoform X1"/>
    <property type="match status" value="1"/>
</dbReference>
<gene>
    <name evidence="10" type="ORF">HERILL_LOCUS7936</name>
</gene>
<evidence type="ECO:0000259" key="8">
    <source>
        <dbReference type="PROSITE" id="PS50067"/>
    </source>
</evidence>
<accession>A0A7R8UQT8</accession>
<evidence type="ECO:0000259" key="9">
    <source>
        <dbReference type="PROSITE" id="PS50195"/>
    </source>
</evidence>